<organism evidence="1">
    <name type="scientific">marine metagenome</name>
    <dbReference type="NCBI Taxonomy" id="408172"/>
    <lineage>
        <taxon>unclassified sequences</taxon>
        <taxon>metagenomes</taxon>
        <taxon>ecological metagenomes</taxon>
    </lineage>
</organism>
<dbReference type="SUPFAM" id="SSF52964">
    <property type="entry name" value="TolB, N-terminal domain"/>
    <property type="match status" value="1"/>
</dbReference>
<dbReference type="EMBL" id="UINC01079715">
    <property type="protein sequence ID" value="SVC21982.1"/>
    <property type="molecule type" value="Genomic_DNA"/>
</dbReference>
<dbReference type="Gene3D" id="3.40.50.10070">
    <property type="entry name" value="TolB, N-terminal domain"/>
    <property type="match status" value="1"/>
</dbReference>
<gene>
    <name evidence="1" type="ORF">METZ01_LOCUS274836</name>
</gene>
<feature type="non-terminal residue" evidence="1">
    <location>
        <position position="395"/>
    </location>
</feature>
<accession>A0A382KF45</accession>
<sequence length="395" mass="44907">MNINSRRFYFFFFFAVIFFVLILPAISLAQWKLALPQFILDGTNQDSEGLGAKARKILKDEIQSTGIFAIVEGSTYEDLGQKKLAIKSPGKETFDINLQVWRQAGVEWLVKTNYKVNKKGFLIFTFRLYHIGNNRFFIGKRYTTSKILLQKVIRRYTDELVFQITGKRGTAEIRGNELELEQGDKVKKSSGVSFIERSITNHINQFKSCGFNRDEIKVKKNNLQSSNIIAYIIYGSTRNLKCLISEKSKINIDLNGNNLIFFQSLHDDNYISEHLHSNHDYKEIYPLEEGLIKLDDRLIVFAAPGSEGGVTDITKISSDSVLVKVAYPTNNKNYLVSLPALKLGNVSLNGVNIVQRTNKSSKNPRPAFKVKLDNTDINRVNVIEKTNKSSEKTPT</sequence>
<dbReference type="AlphaFoldDB" id="A0A382KF45"/>
<protein>
    <submittedName>
        <fullName evidence="1">Uncharacterized protein</fullName>
    </submittedName>
</protein>
<reference evidence="1" key="1">
    <citation type="submission" date="2018-05" db="EMBL/GenBank/DDBJ databases">
        <authorList>
            <person name="Lanie J.A."/>
            <person name="Ng W.-L."/>
            <person name="Kazmierczak K.M."/>
            <person name="Andrzejewski T.M."/>
            <person name="Davidsen T.M."/>
            <person name="Wayne K.J."/>
            <person name="Tettelin H."/>
            <person name="Glass J.I."/>
            <person name="Rusch D."/>
            <person name="Podicherti R."/>
            <person name="Tsui H.-C.T."/>
            <person name="Winkler M.E."/>
        </authorList>
    </citation>
    <scope>NUCLEOTIDE SEQUENCE</scope>
</reference>
<proteinExistence type="predicted"/>
<evidence type="ECO:0000313" key="1">
    <source>
        <dbReference type="EMBL" id="SVC21982.1"/>
    </source>
</evidence>
<name>A0A382KF45_9ZZZZ</name>